<evidence type="ECO:0000313" key="9">
    <source>
        <dbReference type="Proteomes" id="UP001211015"/>
    </source>
</evidence>
<evidence type="ECO:0000259" key="7">
    <source>
        <dbReference type="PROSITE" id="PS51352"/>
    </source>
</evidence>
<comment type="similarity">
    <text evidence="1">Belongs to the thioredoxin family.</text>
</comment>
<gene>
    <name evidence="8" type="ORF">PNU62_06920</name>
</gene>
<accession>A0AAW6E489</accession>
<dbReference type="Proteomes" id="UP001211015">
    <property type="component" value="Unassembled WGS sequence"/>
</dbReference>
<keyword evidence="6" id="KW-0676">Redox-active center</keyword>
<evidence type="ECO:0000256" key="3">
    <source>
        <dbReference type="ARBA" id="ARBA00022448"/>
    </source>
</evidence>
<reference evidence="8" key="1">
    <citation type="submission" date="2023-01" db="EMBL/GenBank/DDBJ databases">
        <title>Human gut microbiome strain richness.</title>
        <authorList>
            <person name="Chen-Liaw A."/>
        </authorList>
    </citation>
    <scope>NUCLEOTIDE SEQUENCE</scope>
    <source>
        <strain evidence="8">1001275st1_F4_1001275B_160808</strain>
    </source>
</reference>
<dbReference type="InterPro" id="IPR017937">
    <property type="entry name" value="Thioredoxin_CS"/>
</dbReference>
<comment type="caution">
    <text evidence="8">The sequence shown here is derived from an EMBL/GenBank/DDBJ whole genome shotgun (WGS) entry which is preliminary data.</text>
</comment>
<dbReference type="PROSITE" id="PS00194">
    <property type="entry name" value="THIOREDOXIN_1"/>
    <property type="match status" value="1"/>
</dbReference>
<dbReference type="PANTHER" id="PTHR45663:SF11">
    <property type="entry name" value="GEO12009P1"/>
    <property type="match status" value="1"/>
</dbReference>
<dbReference type="RefSeq" id="WP_272111709.1">
    <property type="nucleotide sequence ID" value="NZ_JAQMLV010000008.1"/>
</dbReference>
<feature type="domain" description="Thioredoxin" evidence="7">
    <location>
        <begin position="6"/>
        <end position="115"/>
    </location>
</feature>
<keyword evidence="4" id="KW-0249">Electron transport</keyword>
<dbReference type="PANTHER" id="PTHR45663">
    <property type="entry name" value="GEO12009P1"/>
    <property type="match status" value="1"/>
</dbReference>
<sequence>MNNIIYIGGNKKMLTELTNQNYNELISADKPLVIEFYSHTCVHCKRTEAGLNEAAEELGKTAIIAKCDITSQPDLAKRYDVTALPTLLFIKNGDIKNKLEGFTHKLIILDNIKRL</sequence>
<dbReference type="AlphaFoldDB" id="A0AAW6E489"/>
<evidence type="ECO:0000256" key="1">
    <source>
        <dbReference type="ARBA" id="ARBA00008987"/>
    </source>
</evidence>
<dbReference type="CDD" id="cd02947">
    <property type="entry name" value="TRX_family"/>
    <property type="match status" value="1"/>
</dbReference>
<dbReference type="InterPro" id="IPR013766">
    <property type="entry name" value="Thioredoxin_domain"/>
</dbReference>
<evidence type="ECO:0000256" key="4">
    <source>
        <dbReference type="ARBA" id="ARBA00022982"/>
    </source>
</evidence>
<dbReference type="Gene3D" id="3.40.30.10">
    <property type="entry name" value="Glutaredoxin"/>
    <property type="match status" value="1"/>
</dbReference>
<dbReference type="InterPro" id="IPR036249">
    <property type="entry name" value="Thioredoxin-like_sf"/>
</dbReference>
<dbReference type="GO" id="GO:0015035">
    <property type="term" value="F:protein-disulfide reductase activity"/>
    <property type="evidence" value="ECO:0007669"/>
    <property type="project" value="TreeGrafter"/>
</dbReference>
<keyword evidence="5" id="KW-1015">Disulfide bond</keyword>
<evidence type="ECO:0000256" key="5">
    <source>
        <dbReference type="ARBA" id="ARBA00023157"/>
    </source>
</evidence>
<dbReference type="SUPFAM" id="SSF52833">
    <property type="entry name" value="Thioredoxin-like"/>
    <property type="match status" value="1"/>
</dbReference>
<name>A0AAW6E489_9FIRM</name>
<organism evidence="8 9">
    <name type="scientific">Ruminococcus bicirculans</name>
    <name type="common">ex Wegman et al. 2014</name>
    <dbReference type="NCBI Taxonomy" id="1160721"/>
    <lineage>
        <taxon>Bacteria</taxon>
        <taxon>Bacillati</taxon>
        <taxon>Bacillota</taxon>
        <taxon>Clostridia</taxon>
        <taxon>Eubacteriales</taxon>
        <taxon>Oscillospiraceae</taxon>
        <taxon>Ruminococcus</taxon>
    </lineage>
</organism>
<protein>
    <recommendedName>
        <fullName evidence="2">Thioredoxin</fullName>
    </recommendedName>
</protein>
<dbReference type="PROSITE" id="PS51352">
    <property type="entry name" value="THIOREDOXIN_2"/>
    <property type="match status" value="1"/>
</dbReference>
<evidence type="ECO:0000256" key="6">
    <source>
        <dbReference type="ARBA" id="ARBA00023284"/>
    </source>
</evidence>
<dbReference type="EMBL" id="JAQMLV010000008">
    <property type="protein sequence ID" value="MDB8744744.1"/>
    <property type="molecule type" value="Genomic_DNA"/>
</dbReference>
<evidence type="ECO:0000256" key="2">
    <source>
        <dbReference type="ARBA" id="ARBA00020570"/>
    </source>
</evidence>
<dbReference type="GO" id="GO:0005737">
    <property type="term" value="C:cytoplasm"/>
    <property type="evidence" value="ECO:0007669"/>
    <property type="project" value="TreeGrafter"/>
</dbReference>
<dbReference type="Pfam" id="PF00085">
    <property type="entry name" value="Thioredoxin"/>
    <property type="match status" value="1"/>
</dbReference>
<evidence type="ECO:0000313" key="8">
    <source>
        <dbReference type="EMBL" id="MDB8744744.1"/>
    </source>
</evidence>
<keyword evidence="3" id="KW-0813">Transport</keyword>
<proteinExistence type="inferred from homology"/>